<reference evidence="2 3" key="1">
    <citation type="submission" date="2019-04" db="EMBL/GenBank/DDBJ databases">
        <title>An improved genome assembly and genetic linkage map for asparagus bean, Vigna unguiculata ssp. sesquipedialis.</title>
        <authorList>
            <person name="Xia Q."/>
            <person name="Zhang R."/>
            <person name="Dong Y."/>
        </authorList>
    </citation>
    <scope>NUCLEOTIDE SEQUENCE [LARGE SCALE GENOMIC DNA]</scope>
    <source>
        <tissue evidence="2">Leaf</tissue>
    </source>
</reference>
<accession>A0A4D6L0X4</accession>
<dbReference type="Pfam" id="PF25036">
    <property type="entry name" value="VPS13_VAB"/>
    <property type="match status" value="1"/>
</dbReference>
<dbReference type="PANTHER" id="PTHR16166:SF130">
    <property type="entry name" value="PROTEIN SORTING-ASSOCIATED PROTEIN, PUTATIVE (DUF1162)-RELATED"/>
    <property type="match status" value="1"/>
</dbReference>
<dbReference type="GO" id="GO:0045053">
    <property type="term" value="P:protein retention in Golgi apparatus"/>
    <property type="evidence" value="ECO:0007669"/>
    <property type="project" value="TreeGrafter"/>
</dbReference>
<evidence type="ECO:0000259" key="1">
    <source>
        <dbReference type="Pfam" id="PF25036"/>
    </source>
</evidence>
<gene>
    <name evidence="2" type="ORF">DEO72_LG2g2024</name>
</gene>
<dbReference type="InterPro" id="IPR009543">
    <property type="entry name" value="VPS13_VAB"/>
</dbReference>
<dbReference type="EMBL" id="CP039346">
    <property type="protein sequence ID" value="QCD81694.1"/>
    <property type="molecule type" value="Genomic_DNA"/>
</dbReference>
<sequence length="2919" mass="327606">MPLKSFIRRRLLSLLQPWLREEPHLDLQLGFLHSLAVLTNLSFDVSSLNRLFDAPAFVFFKDLTVDRITFRFSTWFPPAFTIELHGVRIVQSFEKPEAEDCVARLRNSKYDHSDYLRKKLSALDPEGCSLHHILERILFAVSEKKNLTISFWNIILKNCHLVAHRIHVEVQLPILNDEFMCFGEIREFSARPKCVDKKCLLRGFLRTIFIPVKENTVILKGDGFRVRLIGKNSTDHALVSSDVQIYITFRDLKLVNCTLCIPELAFSLSPDGISACILFHKLLSNKYNQSRSAGELWRIAASRIGHVIVTPRLSLYRLVGVICQWIHYVNAYENILLLFGYSSSCTWKNFISKMSRNKPILSSARCHWELISDIEKKLPVEGISLARRIARHRAALKFSISCHEEFATTNKFFRPFLFILGFMWKVISVTVHCLANIFSGKRIVQDSDIDRCCLDSLESLIENPCQISCLTLNFGKIIMTVSTINSIHPSVYEKLQSSAGIVCSNVLSIWFRFDALLFVSIKDLFEQKVFVSCGQMKVESTPLTMAGDACAVNQLSSAKGNEMEGVNRMESIMWVAPAEVFLSEIDAGQAEDACDAYIESFMEKLGMSWKRICRKLNDNEIEYSENPCLLSKVEISSTCPNHKNPNFGFCECGLVLGKLNLVLSHSSVSLLSLVLGKIQHAIYWEDSREVSIASDFRDKAEIAWVEKYDYSKELIMILLQKLPEKLIHFGVFFEGLSVKFSHRRDANQEIDDIISQDNFDLTFDFREIKVVVSSSSSFDMTPMTGQLGHGNAKAECVKLEPRVIEIPKPSNDKYSSSGKVSIHSFLHLNGTNICLEKQEENHPIQLCLLKPITIHILSFRDCIYSLSTTMSALSTASDITAEGFTLLTFLDEVYMIYKAVSGLSAVVCYLFTSSSGDMGFVHPEIVKQESLFAARDRSETTTTRALLTNNVCPFFIDVTCRFKSIEIVLHNSRTSDGLESFATIFHSLTGNKMAVHKLPDRGIWMTVQNTTVVISCQEGKMDLLTDLSGVLSYVFEYQSSIGTNIDHIVPESLLLQSINCLHEVSLSGFSFTLSLDLVQNALSSGNAGKTFGSSNGNSSYFVRETNLTAFERSSNLSPQSILKIRSPSNASVPASTNHWLLIDVAVTSIFIGKCSLKSELIQAHKLNKLLSLLSIGGEFHMISWEIQGGFFFLETTSLPMAIDSYSSYICCIGNLTSDAKLPKKGTKWEQNVRENYTSDDVIDRGANSTSQQAASRLPEACDFSLSQFAFVLAHENESGCIQEIVVEVDIHMNFELEISEMKLTIDLSRLSILSQTIQRRVEDEAAIPHFSSVTSKDLSPQHASGNPLSGFQNFAQLNSISDASSSKNTLPIQVISHQNQILKNLRAFLTLEKPDNGVMLLSRCWFGTGSLFGFDITLSISEIQTIMSISSSLSEVASQNTIKKLEKNDWSSSHEVDNCLEAMIPDGAIVAIQDVNQHMYFTVEGEEKTFRVGGVIHYSLVGERALFRKVAPTVATDKNDMGVPLRLSFRPGSCFVDICCTNDGGCALWRANPAQGENDVGFIDSEVNNQSFKRNFYLVNKKNDSAIAFVDDALEFVRKPGNPIKFKIFNDITAARSASEMASYPRMATETTLYTDEESSTTFPGPIFVVNITRNSEVGLLVVVSPLIRIHNGTGFSMELQFQRLEPKEDEFASLLLRPGDSIDDSMAMFDAIKFSGGVKRALISLSVGNFLFSFRPKIAEELINSESSLSLEWSDYIKGGKAVRLSGIFNKLNYRIRKALFEKSVKCSFSTSCCTLKSGGKSIANMHFLIQTIATEIPIVPEKSAVVLKNDNPTVSLLEKKEICLLPTVRMTNLLHSEIDVILSETDQSNLVGYDKIGKQAVISCGSTVDFYANPEVIYFTVSLPSSNSSSKPVNSGDCMKKFLKQNNDVHHLDINLDFDGGKLFATLRLYRGNRGILEVVIFTSYSIKNDTDFQIFVLETKRSSLSRIELENLNMSVPSELGLCLPPKSTSSWFLKSERVLLKLLEDHTSEALLDFGSLSGLAEISFEKEEGSGIKSVTKLGISIGPSLGEIVVPSQMVTLVPRYVICNESEECFTVRQCYLQDEVAGAISISSKQRMPLQLKEGFKKMREFSVFEHFIRKHRSSSDNTLFYVQIQLNEAGLGWSGPVCIASLGHFFLKFRKQTNEVTISDNRMTQFAAVHVVEEGSTLVSRFYKPPNMSLPYRIENCLQSLSITYYQKGLLEPEVLGPACSADYVWDDLTLPRRLVICINDSLQLREIKLDKVRAWKPFFKLGQQRVLAPRLLLDRRSRDQMMSFSHHNGLEMEKVGYEIYAEGPTRVLRICEIHNSFKMDTVLDWCAKVQLRVSQFAIHLLEHVKQEEDNNERKDFTPIVIAKLGNLHVITVSNNNQTYNQFSLQYMNLELKWNGSPFASMLRRHQLDYSDSNDSVLKIVFVVLTSCSNVKQFRYSSIFLQPIDLNLDEETLMKVASFWRTSLSDSESRRFYFDHFEIHPIKIIASFIPGESRSSYNSTQEALRSLIHSVIKVPPIKNMVVELNGVLITHALITIRELFIKCAQHYSWYAMRAIYIAKGSTLLPPDFVSIFDDLASSSLDVFFDPSRGLANLPGLTLGTFKIISKCIKGKGFSGTKRYFGDLGKTLRSAGSNIAFAAVAEISDSVLKGAEANGFNGLMSGFHQGILKLAMEPSVLGTALMEGGPDRKILLDRSPGVDELYIEGYIQAMLDAVYRQEYLRVRVIDNQVILKNLPPNHSLINEITNRVEEFLVSKALLKGDPSTVSRPLSRLRGESEWRIGPTVLTLCEHLFVSFAIRILRKRTNKFIFSINWRKKSEVSSHADVPANSSQKGQKMSFIRKWGIGKFVLSGLLAYIDGRLCRGIPNPVARRVVSGFLLSFIDQNDDE</sequence>
<dbReference type="InterPro" id="IPR026847">
    <property type="entry name" value="VPS13"/>
</dbReference>
<proteinExistence type="predicted"/>
<organism evidence="2 3">
    <name type="scientific">Vigna unguiculata</name>
    <name type="common">Cowpea</name>
    <dbReference type="NCBI Taxonomy" id="3917"/>
    <lineage>
        <taxon>Eukaryota</taxon>
        <taxon>Viridiplantae</taxon>
        <taxon>Streptophyta</taxon>
        <taxon>Embryophyta</taxon>
        <taxon>Tracheophyta</taxon>
        <taxon>Spermatophyta</taxon>
        <taxon>Magnoliopsida</taxon>
        <taxon>eudicotyledons</taxon>
        <taxon>Gunneridae</taxon>
        <taxon>Pentapetalae</taxon>
        <taxon>rosids</taxon>
        <taxon>fabids</taxon>
        <taxon>Fabales</taxon>
        <taxon>Fabaceae</taxon>
        <taxon>Papilionoideae</taxon>
        <taxon>50 kb inversion clade</taxon>
        <taxon>NPAAA clade</taxon>
        <taxon>indigoferoid/millettioid clade</taxon>
        <taxon>Phaseoleae</taxon>
        <taxon>Vigna</taxon>
    </lineage>
</organism>
<dbReference type="PANTHER" id="PTHR16166">
    <property type="entry name" value="VACUOLAR PROTEIN SORTING-ASSOCIATED PROTEIN VPS13"/>
    <property type="match status" value="1"/>
</dbReference>
<evidence type="ECO:0000313" key="2">
    <source>
        <dbReference type="EMBL" id="QCD81694.1"/>
    </source>
</evidence>
<dbReference type="GO" id="GO:0006623">
    <property type="term" value="P:protein targeting to vacuole"/>
    <property type="evidence" value="ECO:0007669"/>
    <property type="project" value="TreeGrafter"/>
</dbReference>
<keyword evidence="3" id="KW-1185">Reference proteome</keyword>
<protein>
    <submittedName>
        <fullName evidence="2">Vacuolar protein sorting-associated protein 13</fullName>
    </submittedName>
</protein>
<name>A0A4D6L0X4_VIGUN</name>
<evidence type="ECO:0000313" key="3">
    <source>
        <dbReference type="Proteomes" id="UP000501690"/>
    </source>
</evidence>
<feature type="domain" description="Vacuolar protein sorting-associated protein 13 VPS13 adaptor binding" evidence="1">
    <location>
        <begin position="1831"/>
        <end position="2247"/>
    </location>
</feature>
<dbReference type="Proteomes" id="UP000501690">
    <property type="component" value="Linkage Group LG2"/>
</dbReference>